<evidence type="ECO:0000313" key="9">
    <source>
        <dbReference type="EnsemblMetazoa" id="PHUM138710-PA"/>
    </source>
</evidence>
<dbReference type="SUPFAM" id="SSF109885">
    <property type="entry name" value="I/LWEQ domain"/>
    <property type="match status" value="1"/>
</dbReference>
<dbReference type="InParanoid" id="E0VES6"/>
<keyword evidence="4" id="KW-0009">Actin-binding</keyword>
<dbReference type="FunFam" id="1.25.40.90:FF:000012">
    <property type="entry name" value="Huntingtin interacting protein 1-related"/>
    <property type="match status" value="1"/>
</dbReference>
<dbReference type="GO" id="GO:0030864">
    <property type="term" value="C:cortical actin cytoskeleton"/>
    <property type="evidence" value="ECO:0007669"/>
    <property type="project" value="TreeGrafter"/>
</dbReference>
<reference evidence="8" key="1">
    <citation type="submission" date="2007-04" db="EMBL/GenBank/DDBJ databases">
        <title>Annotation of Pediculus humanus corporis strain USDA.</title>
        <authorList>
            <person name="Kirkness E."/>
            <person name="Hannick L."/>
            <person name="Hass B."/>
            <person name="Bruggner R."/>
            <person name="Lawson D."/>
            <person name="Bidwell S."/>
            <person name="Joardar V."/>
            <person name="Caler E."/>
            <person name="Walenz B."/>
            <person name="Inman J."/>
            <person name="Schobel S."/>
            <person name="Galinsky K."/>
            <person name="Amedeo P."/>
            <person name="Strausberg R."/>
        </authorList>
    </citation>
    <scope>NUCLEOTIDE SEQUENCE</scope>
    <source>
        <strain evidence="8">USDA</strain>
    </source>
</reference>
<dbReference type="SMART" id="SM00273">
    <property type="entry name" value="ENTH"/>
    <property type="match status" value="1"/>
</dbReference>
<dbReference type="OrthoDB" id="8178130at2759"/>
<dbReference type="FunCoup" id="E0VES6">
    <property type="interactions" value="739"/>
</dbReference>
<dbReference type="InterPro" id="IPR011417">
    <property type="entry name" value="ANTH_dom"/>
</dbReference>
<dbReference type="EMBL" id="AAZO01001599">
    <property type="status" value="NOT_ANNOTATED_CDS"/>
    <property type="molecule type" value="Genomic_DNA"/>
</dbReference>
<reference evidence="9" key="3">
    <citation type="submission" date="2021-02" db="UniProtKB">
        <authorList>
            <consortium name="EnsemblMetazoa"/>
        </authorList>
    </citation>
    <scope>IDENTIFICATION</scope>
    <source>
        <strain evidence="9">USDA</strain>
    </source>
</reference>
<dbReference type="Pfam" id="PF01608">
    <property type="entry name" value="I_LWEQ"/>
    <property type="match status" value="1"/>
</dbReference>
<accession>E0VES6</accession>
<dbReference type="SMART" id="SM00307">
    <property type="entry name" value="ILWEQ"/>
    <property type="match status" value="1"/>
</dbReference>
<dbReference type="SUPFAM" id="SSF48464">
    <property type="entry name" value="ENTH/VHS domain"/>
    <property type="match status" value="1"/>
</dbReference>
<name>E0VES6_PEDHC</name>
<dbReference type="eggNOG" id="KOG0980">
    <property type="taxonomic scope" value="Eukaryota"/>
</dbReference>
<evidence type="ECO:0000259" key="6">
    <source>
        <dbReference type="PROSITE" id="PS50942"/>
    </source>
</evidence>
<sequence length="992" mass="113284">MTSLPIPRVLQQRKTSLELERENFEKSQSISINKAINNHESPVKEKHVRSTIIGTFREKGGKTFWLVVSKLPLQDNRIVAWKFCHVLHKVLREGHPQVVVHSQKHREMIQDLGKLWCHLREGYGKLIQHYTQFLLTKLDFHRRNPRFPANLVVSEEELESIGENDINNYFQMSVEMFDYMDDILSLQSAVFGSLNMSRCNSMMSSGQCKLAPLIPCIQDSSRLYDYSVKILFKLHSSLPPDTLIGHRERFLKQFEILRDFYQAASNLQYFKHLIQIPLLPHNPPNFLIEAELRTYVTPVVVLPEDPEQDQMDGVLIDHSDFNSVNTDSVNATQRNGSVSPEETISERDNLIEQLQNEIARLKGKMQNFMMEHQKISEELRDKIVELETDLATRDSELLQERQLKEDLLRHTEEASKYHEYEKRAKTMEEKFQKLRSVYTKLREEHIQLIRTKADVDKQLVLSKHSCEEAVKLKDEISIQMNELLTENNKAQEKIALTENIMGEIEFLKSQKDILQNEKMEISKVLKGVVAEKEKLIEDNSKRTEECKKLEIELEENKKKLLKSEKDSLEKCNEKIEKLLRESFLECQESIRLCVEEVDNPALSGSTLAPDYFCELIRPTLSSANEFEFSSLEYANSKGEKHENLLKNLLRLSNRINNYVMLGKMTSNSSKDIEFGEKMADACKAVGIEYLSLLKSVEVKNSANELNEKCQNLTKNIKKVEELVEELTKNLKTDATDMAEDLVEGELIAMEKAIEEATQKMGEMLNESRKSHSGVKLEVNEKILDSCTNLMTAIKILIKRARLLQAEIVSQGKGTNSSKEFYKRNHQWSEGLISAAKAVAVGAKFLLTCADKVVSGQGKFEQLIVASQEVAASTAQLVVASRVKADKKSENLKELSSASKGVAQSTAGVVATAKSCSQLIEESEDLDVTGLSLHQAKRLEMESQVKVLELEASLQQERQKLASLRRRHYQLAGEGEGWEKGVCYYLFSPGISY</sequence>
<dbReference type="InterPro" id="IPR030224">
    <property type="entry name" value="Sla2_fam"/>
</dbReference>
<evidence type="ECO:0000256" key="2">
    <source>
        <dbReference type="ARBA" id="ARBA00010135"/>
    </source>
</evidence>
<evidence type="ECO:0000256" key="1">
    <source>
        <dbReference type="ARBA" id="ARBA00004496"/>
    </source>
</evidence>
<dbReference type="AlphaFoldDB" id="E0VES6"/>
<dbReference type="GO" id="GO:0048268">
    <property type="term" value="P:clathrin coat assembly"/>
    <property type="evidence" value="ECO:0007669"/>
    <property type="project" value="TreeGrafter"/>
</dbReference>
<dbReference type="HOGENOM" id="CLU_006034_0_0_1"/>
<dbReference type="GO" id="GO:0043325">
    <property type="term" value="F:phosphatidylinositol-3,4-bisphosphate binding"/>
    <property type="evidence" value="ECO:0007669"/>
    <property type="project" value="TreeGrafter"/>
</dbReference>
<feature type="coiled-coil region" evidence="5">
    <location>
        <begin position="473"/>
        <end position="581"/>
    </location>
</feature>
<dbReference type="InterPro" id="IPR002558">
    <property type="entry name" value="ILWEQ_dom"/>
</dbReference>
<evidence type="ECO:0000259" key="7">
    <source>
        <dbReference type="PROSITE" id="PS50945"/>
    </source>
</evidence>
<dbReference type="PANTHER" id="PTHR10407">
    <property type="entry name" value="HUNTINGTIN INTERACTING PROTEIN 1"/>
    <property type="match status" value="1"/>
</dbReference>
<dbReference type="GO" id="GO:0032051">
    <property type="term" value="F:clathrin light chain binding"/>
    <property type="evidence" value="ECO:0007669"/>
    <property type="project" value="TreeGrafter"/>
</dbReference>
<dbReference type="Gene3D" id="1.20.5.1700">
    <property type="match status" value="1"/>
</dbReference>
<dbReference type="PANTHER" id="PTHR10407:SF15">
    <property type="entry name" value="HUNTINGTIN INTERACTING PROTEIN 1"/>
    <property type="match status" value="1"/>
</dbReference>
<dbReference type="GO" id="GO:0080025">
    <property type="term" value="F:phosphatidylinositol-3,5-bisphosphate binding"/>
    <property type="evidence" value="ECO:0007669"/>
    <property type="project" value="TreeGrafter"/>
</dbReference>
<protein>
    <submittedName>
        <fullName evidence="8 9">Huntingtin-interacting protein, putative</fullName>
    </submittedName>
</protein>
<comment type="similarity">
    <text evidence="2">Belongs to the SLA2 family.</text>
</comment>
<dbReference type="EnsemblMetazoa" id="PHUM138710-RA">
    <property type="protein sequence ID" value="PHUM138710-PA"/>
    <property type="gene ID" value="PHUM138710"/>
</dbReference>
<evidence type="ECO:0000256" key="5">
    <source>
        <dbReference type="SAM" id="Coils"/>
    </source>
</evidence>
<dbReference type="GeneID" id="8234374"/>
<keyword evidence="10" id="KW-1185">Reference proteome</keyword>
<dbReference type="STRING" id="121224.E0VES6"/>
<evidence type="ECO:0000313" key="10">
    <source>
        <dbReference type="Proteomes" id="UP000009046"/>
    </source>
</evidence>
<dbReference type="PROSITE" id="PS50942">
    <property type="entry name" value="ENTH"/>
    <property type="match status" value="1"/>
</dbReference>
<evidence type="ECO:0000256" key="3">
    <source>
        <dbReference type="ARBA" id="ARBA00022490"/>
    </source>
</evidence>
<dbReference type="GO" id="GO:0051015">
    <property type="term" value="F:actin filament binding"/>
    <property type="evidence" value="ECO:0007669"/>
    <property type="project" value="TreeGrafter"/>
</dbReference>
<dbReference type="GO" id="GO:0030136">
    <property type="term" value="C:clathrin-coated vesicle"/>
    <property type="evidence" value="ECO:0007669"/>
    <property type="project" value="TreeGrafter"/>
</dbReference>
<dbReference type="FunFam" id="1.20.1410.10:FF:000006">
    <property type="entry name" value="Huntingtin interacting protein"/>
    <property type="match status" value="1"/>
</dbReference>
<dbReference type="GO" id="GO:0006897">
    <property type="term" value="P:endocytosis"/>
    <property type="evidence" value="ECO:0007669"/>
    <property type="project" value="InterPro"/>
</dbReference>
<feature type="coiled-coil region" evidence="5">
    <location>
        <begin position="344"/>
        <end position="389"/>
    </location>
</feature>
<evidence type="ECO:0000256" key="4">
    <source>
        <dbReference type="ARBA" id="ARBA00023203"/>
    </source>
</evidence>
<dbReference type="CTD" id="8234374"/>
<keyword evidence="3" id="KW-0963">Cytoplasm</keyword>
<dbReference type="KEGG" id="phu:Phum_PHUM138710"/>
<feature type="coiled-coil region" evidence="5">
    <location>
        <begin position="695"/>
        <end position="766"/>
    </location>
</feature>
<dbReference type="GO" id="GO:0007015">
    <property type="term" value="P:actin filament organization"/>
    <property type="evidence" value="ECO:0007669"/>
    <property type="project" value="TreeGrafter"/>
</dbReference>
<dbReference type="InterPro" id="IPR013809">
    <property type="entry name" value="ENTH"/>
</dbReference>
<gene>
    <name evidence="9" type="primary">8234374</name>
    <name evidence="8" type="ORF">Phum_PHUM138710</name>
</gene>
<dbReference type="GO" id="GO:0035615">
    <property type="term" value="F:clathrin adaptor activity"/>
    <property type="evidence" value="ECO:0007669"/>
    <property type="project" value="TreeGrafter"/>
</dbReference>
<evidence type="ECO:0000313" key="8">
    <source>
        <dbReference type="EMBL" id="EEB11882.1"/>
    </source>
</evidence>
<dbReference type="Gene3D" id="1.20.1410.10">
    <property type="entry name" value="I/LWEQ domain"/>
    <property type="match status" value="1"/>
</dbReference>
<organism>
    <name type="scientific">Pediculus humanus subsp. corporis</name>
    <name type="common">Body louse</name>
    <dbReference type="NCBI Taxonomy" id="121224"/>
    <lineage>
        <taxon>Eukaryota</taxon>
        <taxon>Metazoa</taxon>
        <taxon>Ecdysozoa</taxon>
        <taxon>Arthropoda</taxon>
        <taxon>Hexapoda</taxon>
        <taxon>Insecta</taxon>
        <taxon>Pterygota</taxon>
        <taxon>Neoptera</taxon>
        <taxon>Paraneoptera</taxon>
        <taxon>Psocodea</taxon>
        <taxon>Troctomorpha</taxon>
        <taxon>Phthiraptera</taxon>
        <taxon>Anoplura</taxon>
        <taxon>Pediculidae</taxon>
        <taxon>Pediculus</taxon>
    </lineage>
</organism>
<proteinExistence type="inferred from homology"/>
<dbReference type="InterPro" id="IPR035964">
    <property type="entry name" value="I/LWEQ_dom_sf"/>
</dbReference>
<reference evidence="8" key="2">
    <citation type="submission" date="2007-04" db="EMBL/GenBank/DDBJ databases">
        <title>The genome of the human body louse.</title>
        <authorList>
            <consortium name="The Human Body Louse Genome Consortium"/>
            <person name="Kirkness E."/>
            <person name="Walenz B."/>
            <person name="Hass B."/>
            <person name="Bruggner R."/>
            <person name="Strausberg R."/>
        </authorList>
    </citation>
    <scope>NUCLEOTIDE SEQUENCE</scope>
    <source>
        <strain evidence="8">USDA</strain>
    </source>
</reference>
<feature type="domain" description="ENTH" evidence="6">
    <location>
        <begin position="20"/>
        <end position="148"/>
    </location>
</feature>
<dbReference type="PROSITE" id="PS50945">
    <property type="entry name" value="I_LWEQ"/>
    <property type="match status" value="1"/>
</dbReference>
<dbReference type="CDD" id="cd17006">
    <property type="entry name" value="ANTH_N_HIP1_like"/>
    <property type="match status" value="1"/>
</dbReference>
<dbReference type="EMBL" id="DS235096">
    <property type="protein sequence ID" value="EEB11882.1"/>
    <property type="molecule type" value="Genomic_DNA"/>
</dbReference>
<dbReference type="RefSeq" id="XP_002424620.1">
    <property type="nucleotide sequence ID" value="XM_002424575.1"/>
</dbReference>
<dbReference type="VEuPathDB" id="VectorBase:PHUM138710"/>
<dbReference type="OMA" id="FQMSVEM"/>
<comment type="subcellular location">
    <subcellularLocation>
        <location evidence="1">Cytoplasm</location>
    </subcellularLocation>
</comment>
<dbReference type="InterPro" id="IPR008942">
    <property type="entry name" value="ENTH_VHS"/>
</dbReference>
<dbReference type="Gene3D" id="1.25.40.90">
    <property type="match status" value="1"/>
</dbReference>
<keyword evidence="5" id="KW-0175">Coiled coil</keyword>
<feature type="domain" description="I/LWEQ" evidence="7">
    <location>
        <begin position="730"/>
        <end position="971"/>
    </location>
</feature>
<feature type="coiled-coil region" evidence="5">
    <location>
        <begin position="417"/>
        <end position="444"/>
    </location>
</feature>
<dbReference type="Proteomes" id="UP000009046">
    <property type="component" value="Unassembled WGS sequence"/>
</dbReference>
<dbReference type="Pfam" id="PF07651">
    <property type="entry name" value="ANTH"/>
    <property type="match status" value="1"/>
</dbReference>